<dbReference type="GO" id="GO:0003735">
    <property type="term" value="F:structural constituent of ribosome"/>
    <property type="evidence" value="ECO:0007669"/>
    <property type="project" value="InterPro"/>
</dbReference>
<dbReference type="InterPro" id="IPR020814">
    <property type="entry name" value="Ribosomal_S6_plastid/chlpt"/>
</dbReference>
<keyword evidence="3 6" id="KW-0687">Ribonucleoprotein</keyword>
<sequence>MNRTYEVMFIVRPDVQEEDLDKLIEGFSGTVTSNAGEVKSVEKMGRRRLAYVVRKFQDGQYILMNVAADGKLIAELERRLRVTEQVIKFITVRTDEEDKRLAKIKAIRDTKVKRSAQSSEAPAVVAAAATTAAPAAEPEAATA</sequence>
<evidence type="ECO:0000256" key="2">
    <source>
        <dbReference type="ARBA" id="ARBA00022980"/>
    </source>
</evidence>
<evidence type="ECO:0000313" key="9">
    <source>
        <dbReference type="Proteomes" id="UP000321820"/>
    </source>
</evidence>
<dbReference type="SUPFAM" id="SSF54995">
    <property type="entry name" value="Ribosomal protein S6"/>
    <property type="match status" value="1"/>
</dbReference>
<accession>A0A5B9E6X3</accession>
<dbReference type="PANTHER" id="PTHR21011:SF1">
    <property type="entry name" value="SMALL RIBOSOMAL SUBUNIT PROTEIN BS6M"/>
    <property type="match status" value="1"/>
</dbReference>
<dbReference type="EMBL" id="CP042806">
    <property type="protein sequence ID" value="QEE27489.1"/>
    <property type="molecule type" value="Genomic_DNA"/>
</dbReference>
<keyword evidence="2 6" id="KW-0689">Ribosomal protein</keyword>
<organism evidence="8 9">
    <name type="scientific">Terriglobus albidus</name>
    <dbReference type="NCBI Taxonomy" id="1592106"/>
    <lineage>
        <taxon>Bacteria</taxon>
        <taxon>Pseudomonadati</taxon>
        <taxon>Acidobacteriota</taxon>
        <taxon>Terriglobia</taxon>
        <taxon>Terriglobales</taxon>
        <taxon>Acidobacteriaceae</taxon>
        <taxon>Terriglobus</taxon>
    </lineage>
</organism>
<dbReference type="NCBIfam" id="TIGR00166">
    <property type="entry name" value="S6"/>
    <property type="match status" value="1"/>
</dbReference>
<dbReference type="GO" id="GO:0070181">
    <property type="term" value="F:small ribosomal subunit rRNA binding"/>
    <property type="evidence" value="ECO:0007669"/>
    <property type="project" value="TreeGrafter"/>
</dbReference>
<dbReference type="InterPro" id="IPR000529">
    <property type="entry name" value="Ribosomal_bS6"/>
</dbReference>
<dbReference type="Proteomes" id="UP000321820">
    <property type="component" value="Chromosome"/>
</dbReference>
<evidence type="ECO:0000256" key="3">
    <source>
        <dbReference type="ARBA" id="ARBA00023274"/>
    </source>
</evidence>
<keyword evidence="6" id="KW-0694">RNA-binding</keyword>
<dbReference type="AlphaFoldDB" id="A0A5B9E6X3"/>
<name>A0A5B9E6X3_9BACT</name>
<gene>
    <name evidence="6 8" type="primary">rpsF</name>
    <name evidence="8" type="ORF">FTW19_05370</name>
</gene>
<dbReference type="GO" id="GO:0006412">
    <property type="term" value="P:translation"/>
    <property type="evidence" value="ECO:0007669"/>
    <property type="project" value="UniProtKB-UniRule"/>
</dbReference>
<dbReference type="InterPro" id="IPR035980">
    <property type="entry name" value="Ribosomal_bS6_sf"/>
</dbReference>
<dbReference type="HAMAP" id="MF_00360">
    <property type="entry name" value="Ribosomal_bS6"/>
    <property type="match status" value="1"/>
</dbReference>
<dbReference type="Gene3D" id="3.30.70.60">
    <property type="match status" value="1"/>
</dbReference>
<comment type="function">
    <text evidence="4 6">Binds together with bS18 to 16S ribosomal RNA.</text>
</comment>
<dbReference type="PANTHER" id="PTHR21011">
    <property type="entry name" value="MITOCHONDRIAL 28S RIBOSOMAL PROTEIN S6"/>
    <property type="match status" value="1"/>
</dbReference>
<dbReference type="GO" id="GO:0005840">
    <property type="term" value="C:ribosome"/>
    <property type="evidence" value="ECO:0007669"/>
    <property type="project" value="UniProtKB-KW"/>
</dbReference>
<evidence type="ECO:0000313" key="8">
    <source>
        <dbReference type="EMBL" id="QEE27489.1"/>
    </source>
</evidence>
<evidence type="ECO:0000256" key="4">
    <source>
        <dbReference type="ARBA" id="ARBA00035104"/>
    </source>
</evidence>
<dbReference type="RefSeq" id="WP_147646680.1">
    <property type="nucleotide sequence ID" value="NZ_CP042806.1"/>
</dbReference>
<dbReference type="InterPro" id="IPR014717">
    <property type="entry name" value="Transl_elong_EF1B/ribsomal_bS6"/>
</dbReference>
<protein>
    <recommendedName>
        <fullName evidence="5 6">Small ribosomal subunit protein bS6</fullName>
    </recommendedName>
</protein>
<proteinExistence type="inferred from homology"/>
<comment type="similarity">
    <text evidence="1 6">Belongs to the bacterial ribosomal protein bS6 family.</text>
</comment>
<dbReference type="OrthoDB" id="9812702at2"/>
<keyword evidence="9" id="KW-1185">Reference proteome</keyword>
<keyword evidence="6" id="KW-0699">rRNA-binding</keyword>
<dbReference type="GO" id="GO:0005737">
    <property type="term" value="C:cytoplasm"/>
    <property type="evidence" value="ECO:0007669"/>
    <property type="project" value="UniProtKB-ARBA"/>
</dbReference>
<dbReference type="KEGG" id="talb:FTW19_05370"/>
<dbReference type="GO" id="GO:1990904">
    <property type="term" value="C:ribonucleoprotein complex"/>
    <property type="evidence" value="ECO:0007669"/>
    <property type="project" value="UniProtKB-KW"/>
</dbReference>
<feature type="compositionally biased region" description="Low complexity" evidence="7">
    <location>
        <begin position="120"/>
        <end position="143"/>
    </location>
</feature>
<evidence type="ECO:0000256" key="5">
    <source>
        <dbReference type="ARBA" id="ARBA00035294"/>
    </source>
</evidence>
<evidence type="ECO:0000256" key="6">
    <source>
        <dbReference type="HAMAP-Rule" id="MF_00360"/>
    </source>
</evidence>
<evidence type="ECO:0000256" key="7">
    <source>
        <dbReference type="SAM" id="MobiDB-lite"/>
    </source>
</evidence>
<dbReference type="Pfam" id="PF01250">
    <property type="entry name" value="Ribosomal_S6"/>
    <property type="match status" value="1"/>
</dbReference>
<dbReference type="CDD" id="cd00473">
    <property type="entry name" value="bS6"/>
    <property type="match status" value="1"/>
</dbReference>
<feature type="region of interest" description="Disordered" evidence="7">
    <location>
        <begin position="115"/>
        <end position="143"/>
    </location>
</feature>
<reference evidence="8 9" key="1">
    <citation type="submission" date="2019-08" db="EMBL/GenBank/DDBJ databases">
        <title>Complete genome sequence of Terriglobus albidus strain ORNL.</title>
        <authorList>
            <person name="Podar M."/>
        </authorList>
    </citation>
    <scope>NUCLEOTIDE SEQUENCE [LARGE SCALE GENOMIC DNA]</scope>
    <source>
        <strain evidence="8 9">ORNL</strain>
    </source>
</reference>
<evidence type="ECO:0000256" key="1">
    <source>
        <dbReference type="ARBA" id="ARBA00009512"/>
    </source>
</evidence>